<dbReference type="FunFam" id="1.20.1510.10:FF:000015">
    <property type="entry name" value="Metal tolerance protein 4"/>
    <property type="match status" value="1"/>
</dbReference>
<organism evidence="12 13">
    <name type="scientific">Morella rubra</name>
    <name type="common">Chinese bayberry</name>
    <dbReference type="NCBI Taxonomy" id="262757"/>
    <lineage>
        <taxon>Eukaryota</taxon>
        <taxon>Viridiplantae</taxon>
        <taxon>Streptophyta</taxon>
        <taxon>Embryophyta</taxon>
        <taxon>Tracheophyta</taxon>
        <taxon>Spermatophyta</taxon>
        <taxon>Magnoliopsida</taxon>
        <taxon>eudicotyledons</taxon>
        <taxon>Gunneridae</taxon>
        <taxon>Pentapetalae</taxon>
        <taxon>rosids</taxon>
        <taxon>fabids</taxon>
        <taxon>Fagales</taxon>
        <taxon>Myricaceae</taxon>
        <taxon>Morella</taxon>
    </lineage>
</organism>
<dbReference type="AlphaFoldDB" id="A0A6A1WRY0"/>
<dbReference type="Gene3D" id="1.20.1510.10">
    <property type="entry name" value="Cation efflux protein transmembrane domain"/>
    <property type="match status" value="1"/>
</dbReference>
<dbReference type="NCBIfam" id="TIGR01297">
    <property type="entry name" value="CDF"/>
    <property type="match status" value="1"/>
</dbReference>
<feature type="transmembrane region" description="Helical" evidence="9">
    <location>
        <begin position="234"/>
        <end position="254"/>
    </location>
</feature>
<dbReference type="InterPro" id="IPR036837">
    <property type="entry name" value="Cation_efflux_CTD_sf"/>
</dbReference>
<dbReference type="SUPFAM" id="SSF161111">
    <property type="entry name" value="Cation efflux protein transmembrane domain-like"/>
    <property type="match status" value="1"/>
</dbReference>
<sequence>MEDSSPKTPMLGKESRGASHSGRRGRLSRRNSVTSLRREFMSRLPDKVLSGVDVESTSSDLDLSRTRGLSKGEREYYERQFGTLKSFEEVDILMAADSIEEDDLEERAQQERAMQISNFANIILLAFKIQALRVDDMHYNVQLFATIESGSIAIAASTLDSLLDLMAGGILWFTHLSIKNVNIYKYPIGKLRVQPVGIIIFAAIMATLGFQILLQAAEELVEDESSESLSSSQLIWLCVIMISATVVKLVLWIYCKSSRNDIVRAYAQDHFFDVVTNVVGLAAAVLGDKFYWWIDPAGAIILALYTMLNWSRTVMENAVSLVGQSAPPDVLQKLTYLVIRHPQVKRIDTVRAYTFGVLYFVEVDIELPEDLPLKEAHSIGETLQDKIEKLPEVERAFVHLDYECEHKPEHSVLSRLPNSQP</sequence>
<comment type="function">
    <text evidence="1">Involved in sequestration of excess metal in the cytoplasm into vacuoles to maintain metal homeostasis.</text>
</comment>
<dbReference type="EMBL" id="RXIC02000019">
    <property type="protein sequence ID" value="KAB1227924.1"/>
    <property type="molecule type" value="Genomic_DNA"/>
</dbReference>
<dbReference type="Proteomes" id="UP000516437">
    <property type="component" value="Chromosome 1"/>
</dbReference>
<dbReference type="Gene3D" id="3.30.70.1350">
    <property type="entry name" value="Cation efflux protein, cytoplasmic domain"/>
    <property type="match status" value="1"/>
</dbReference>
<evidence type="ECO:0000313" key="12">
    <source>
        <dbReference type="EMBL" id="KAB1227924.1"/>
    </source>
</evidence>
<evidence type="ECO:0000256" key="9">
    <source>
        <dbReference type="SAM" id="Phobius"/>
    </source>
</evidence>
<comment type="caution">
    <text evidence="12">The sequence shown here is derived from an EMBL/GenBank/DDBJ whole genome shotgun (WGS) entry which is preliminary data.</text>
</comment>
<dbReference type="InterPro" id="IPR027470">
    <property type="entry name" value="Cation_efflux_CTD"/>
</dbReference>
<dbReference type="PANTHER" id="PTHR43840">
    <property type="entry name" value="MITOCHONDRIAL METAL TRANSPORTER 1-RELATED"/>
    <property type="match status" value="1"/>
</dbReference>
<feature type="transmembrane region" description="Helical" evidence="9">
    <location>
        <begin position="152"/>
        <end position="174"/>
    </location>
</feature>
<evidence type="ECO:0000256" key="8">
    <source>
        <dbReference type="SAM" id="MobiDB-lite"/>
    </source>
</evidence>
<gene>
    <name evidence="12" type="ORF">CJ030_MR1G013804</name>
</gene>
<dbReference type="PANTHER" id="PTHR43840:SF13">
    <property type="entry name" value="CATION EFFLUX PROTEIN CYTOPLASMIC DOMAIN-CONTAINING PROTEIN"/>
    <property type="match status" value="1"/>
</dbReference>
<keyword evidence="13" id="KW-1185">Reference proteome</keyword>
<dbReference type="FunFam" id="3.30.70.1350:FF:000005">
    <property type="entry name" value="Metal tolerance protein 4"/>
    <property type="match status" value="1"/>
</dbReference>
<evidence type="ECO:0000256" key="5">
    <source>
        <dbReference type="ARBA" id="ARBA00022692"/>
    </source>
</evidence>
<dbReference type="OrthoDB" id="78296at2759"/>
<feature type="transmembrane region" description="Helical" evidence="9">
    <location>
        <begin position="195"/>
        <end position="214"/>
    </location>
</feature>
<dbReference type="SUPFAM" id="SSF160240">
    <property type="entry name" value="Cation efflux protein cytoplasmic domain-like"/>
    <property type="match status" value="1"/>
</dbReference>
<proteinExistence type="predicted"/>
<evidence type="ECO:0000256" key="4">
    <source>
        <dbReference type="ARBA" id="ARBA00022554"/>
    </source>
</evidence>
<dbReference type="InterPro" id="IPR058533">
    <property type="entry name" value="Cation_efflux_TM"/>
</dbReference>
<feature type="domain" description="Cation efflux protein cytoplasmic" evidence="11">
    <location>
        <begin position="327"/>
        <end position="401"/>
    </location>
</feature>
<evidence type="ECO:0000259" key="11">
    <source>
        <dbReference type="Pfam" id="PF16916"/>
    </source>
</evidence>
<dbReference type="InterPro" id="IPR050291">
    <property type="entry name" value="CDF_Transporter"/>
</dbReference>
<evidence type="ECO:0000256" key="1">
    <source>
        <dbReference type="ARBA" id="ARBA00003168"/>
    </source>
</evidence>
<evidence type="ECO:0000256" key="3">
    <source>
        <dbReference type="ARBA" id="ARBA00022448"/>
    </source>
</evidence>
<dbReference type="InterPro" id="IPR002524">
    <property type="entry name" value="Cation_efflux"/>
</dbReference>
<reference evidence="12 13" key="1">
    <citation type="journal article" date="2019" name="Plant Biotechnol. J.">
        <title>The red bayberry genome and genetic basis of sex determination.</title>
        <authorList>
            <person name="Jia H.M."/>
            <person name="Jia H.J."/>
            <person name="Cai Q.L."/>
            <person name="Wang Y."/>
            <person name="Zhao H.B."/>
            <person name="Yang W.F."/>
            <person name="Wang G.Y."/>
            <person name="Li Y.H."/>
            <person name="Zhan D.L."/>
            <person name="Shen Y.T."/>
            <person name="Niu Q.F."/>
            <person name="Chang L."/>
            <person name="Qiu J."/>
            <person name="Zhao L."/>
            <person name="Xie H.B."/>
            <person name="Fu W.Y."/>
            <person name="Jin J."/>
            <person name="Li X.W."/>
            <person name="Jiao Y."/>
            <person name="Zhou C.C."/>
            <person name="Tu T."/>
            <person name="Chai C.Y."/>
            <person name="Gao J.L."/>
            <person name="Fan L.J."/>
            <person name="van de Weg E."/>
            <person name="Wang J.Y."/>
            <person name="Gao Z.S."/>
        </authorList>
    </citation>
    <scope>NUCLEOTIDE SEQUENCE [LARGE SCALE GENOMIC DNA]</scope>
    <source>
        <tissue evidence="12">Leaves</tissue>
    </source>
</reference>
<feature type="region of interest" description="Disordered" evidence="8">
    <location>
        <begin position="1"/>
        <end position="34"/>
    </location>
</feature>
<keyword evidence="4" id="KW-0926">Vacuole</keyword>
<feature type="domain" description="Cation efflux protein transmembrane" evidence="10">
    <location>
        <begin position="141"/>
        <end position="322"/>
    </location>
</feature>
<dbReference type="GO" id="GO:0005384">
    <property type="term" value="F:manganese ion transmembrane transporter activity"/>
    <property type="evidence" value="ECO:0007669"/>
    <property type="project" value="TreeGrafter"/>
</dbReference>
<accession>A0A6A1WRY0</accession>
<evidence type="ECO:0000256" key="6">
    <source>
        <dbReference type="ARBA" id="ARBA00022989"/>
    </source>
</evidence>
<dbReference type="Pfam" id="PF01545">
    <property type="entry name" value="Cation_efflux"/>
    <property type="match status" value="1"/>
</dbReference>
<keyword evidence="6 9" id="KW-1133">Transmembrane helix</keyword>
<dbReference type="GO" id="GO:0005774">
    <property type="term" value="C:vacuolar membrane"/>
    <property type="evidence" value="ECO:0007669"/>
    <property type="project" value="UniProtKB-SubCell"/>
</dbReference>
<name>A0A6A1WRY0_9ROSI</name>
<evidence type="ECO:0000313" key="13">
    <source>
        <dbReference type="Proteomes" id="UP000516437"/>
    </source>
</evidence>
<keyword evidence="3" id="KW-0813">Transport</keyword>
<keyword evidence="7 9" id="KW-0472">Membrane</keyword>
<dbReference type="InterPro" id="IPR027469">
    <property type="entry name" value="Cation_efflux_TMD_sf"/>
</dbReference>
<comment type="subcellular location">
    <subcellularLocation>
        <location evidence="2">Vacuole membrane</location>
        <topology evidence="2">Multi-pass membrane protein</topology>
    </subcellularLocation>
</comment>
<evidence type="ECO:0000256" key="7">
    <source>
        <dbReference type="ARBA" id="ARBA00023136"/>
    </source>
</evidence>
<evidence type="ECO:0000256" key="2">
    <source>
        <dbReference type="ARBA" id="ARBA00004128"/>
    </source>
</evidence>
<protein>
    <submittedName>
        <fullName evidence="12">Metal tolerance protein 4</fullName>
    </submittedName>
</protein>
<keyword evidence="5 9" id="KW-0812">Transmembrane</keyword>
<dbReference type="Pfam" id="PF16916">
    <property type="entry name" value="ZT_dimer"/>
    <property type="match status" value="1"/>
</dbReference>
<evidence type="ECO:0000259" key="10">
    <source>
        <dbReference type="Pfam" id="PF01545"/>
    </source>
</evidence>